<dbReference type="AlphaFoldDB" id="A0A7X2MWZ3"/>
<comment type="caution">
    <text evidence="6">The sequence shown here is derived from an EMBL/GenBank/DDBJ whole genome shotgun (WGS) entry which is preliminary data.</text>
</comment>
<dbReference type="Proteomes" id="UP000460287">
    <property type="component" value="Unassembled WGS sequence"/>
</dbReference>
<feature type="transmembrane region" description="Helical" evidence="5">
    <location>
        <begin position="63"/>
        <end position="87"/>
    </location>
</feature>
<keyword evidence="7" id="KW-1185">Reference proteome</keyword>
<feature type="transmembrane region" description="Helical" evidence="5">
    <location>
        <begin position="35"/>
        <end position="51"/>
    </location>
</feature>
<comment type="subcellular location">
    <subcellularLocation>
        <location evidence="1">Membrane</location>
        <topology evidence="1">Multi-pass membrane protein</topology>
    </subcellularLocation>
</comment>
<keyword evidence="3 5" id="KW-1133">Transmembrane helix</keyword>
<evidence type="ECO:0000313" key="6">
    <source>
        <dbReference type="EMBL" id="MSR90628.1"/>
    </source>
</evidence>
<accession>A0A7X2MWZ3</accession>
<evidence type="ECO:0000313" key="7">
    <source>
        <dbReference type="Proteomes" id="UP000460287"/>
    </source>
</evidence>
<feature type="transmembrane region" description="Helical" evidence="5">
    <location>
        <begin position="12"/>
        <end position="29"/>
    </location>
</feature>
<evidence type="ECO:0000256" key="2">
    <source>
        <dbReference type="ARBA" id="ARBA00022692"/>
    </source>
</evidence>
<dbReference type="InterPro" id="IPR003339">
    <property type="entry name" value="ABC/ECF_trnsptr_transmembrane"/>
</dbReference>
<organism evidence="6 7">
    <name type="scientific">Inconstantimicrobium porci</name>
    <dbReference type="NCBI Taxonomy" id="2652291"/>
    <lineage>
        <taxon>Bacteria</taxon>
        <taxon>Bacillati</taxon>
        <taxon>Bacillota</taxon>
        <taxon>Clostridia</taxon>
        <taxon>Eubacteriales</taxon>
        <taxon>Clostridiaceae</taxon>
        <taxon>Inconstantimicrobium</taxon>
    </lineage>
</organism>
<gene>
    <name evidence="6" type="ORF">FYJ33_04160</name>
</gene>
<evidence type="ECO:0000256" key="3">
    <source>
        <dbReference type="ARBA" id="ARBA00022989"/>
    </source>
</evidence>
<protein>
    <submittedName>
        <fullName evidence="6">Energy-coupling factor transporter transmembrane protein EcfT</fullName>
    </submittedName>
</protein>
<evidence type="ECO:0000256" key="1">
    <source>
        <dbReference type="ARBA" id="ARBA00004141"/>
    </source>
</evidence>
<dbReference type="Pfam" id="PF02361">
    <property type="entry name" value="CbiQ"/>
    <property type="match status" value="1"/>
</dbReference>
<dbReference type="GO" id="GO:0005886">
    <property type="term" value="C:plasma membrane"/>
    <property type="evidence" value="ECO:0007669"/>
    <property type="project" value="UniProtKB-ARBA"/>
</dbReference>
<keyword evidence="2 5" id="KW-0812">Transmembrane</keyword>
<dbReference type="CDD" id="cd16914">
    <property type="entry name" value="EcfT"/>
    <property type="match status" value="1"/>
</dbReference>
<evidence type="ECO:0000256" key="4">
    <source>
        <dbReference type="ARBA" id="ARBA00023136"/>
    </source>
</evidence>
<reference evidence="6 7" key="1">
    <citation type="submission" date="2019-08" db="EMBL/GenBank/DDBJ databases">
        <title>In-depth cultivation of the pig gut microbiome towards novel bacterial diversity and tailored functional studies.</title>
        <authorList>
            <person name="Wylensek D."/>
            <person name="Hitch T.C.A."/>
            <person name="Clavel T."/>
        </authorList>
    </citation>
    <scope>NUCLEOTIDE SEQUENCE [LARGE SCALE GENOMIC DNA]</scope>
    <source>
        <strain evidence="6 7">WCA-383-APC-5B</strain>
    </source>
</reference>
<feature type="transmembrane region" description="Helical" evidence="5">
    <location>
        <begin position="99"/>
        <end position="117"/>
    </location>
</feature>
<feature type="transmembrane region" description="Helical" evidence="5">
    <location>
        <begin position="225"/>
        <end position="246"/>
    </location>
</feature>
<proteinExistence type="predicted"/>
<sequence>MDRGAFLNKIKFHVLSLIVLNITLMIVVFSTDQPLILLSSLILALSILIVKNRKKNIDLGLKIFLPIAVVTSIVNFLLVDAGTHVIFRLFNRSFTLETVVYALIMSLKILVVIYLFYCLDCTIDSDEAVSYFSRKAPKVTLILLLCIKLVPNMKKRIRTLNDVYVTRGVNFTGESKREKIKANIPVMSILLSDSLDNAFDIGESAYVRGFLSSNRTQYDKKRFHFIDFAVITYSCILLVFHVVNIVKGTIIYDSYDLFNKIISFDASAESIMILLVIIIFLNKTFKGDEDNVNC</sequence>
<name>A0A7X2MWZ3_9CLOT</name>
<dbReference type="EMBL" id="VULX01000003">
    <property type="protein sequence ID" value="MSR90628.1"/>
    <property type="molecule type" value="Genomic_DNA"/>
</dbReference>
<keyword evidence="4 5" id="KW-0472">Membrane</keyword>
<feature type="transmembrane region" description="Helical" evidence="5">
    <location>
        <begin position="261"/>
        <end position="281"/>
    </location>
</feature>
<evidence type="ECO:0000256" key="5">
    <source>
        <dbReference type="SAM" id="Phobius"/>
    </source>
</evidence>